<evidence type="ECO:0000313" key="8">
    <source>
        <dbReference type="EMBL" id="RSM11009.1"/>
    </source>
</evidence>
<dbReference type="SMART" id="SM00385">
    <property type="entry name" value="CYCLIN"/>
    <property type="match status" value="2"/>
</dbReference>
<dbReference type="GO" id="GO:0051301">
    <property type="term" value="P:cell division"/>
    <property type="evidence" value="ECO:0007669"/>
    <property type="project" value="UniProtKB-KW"/>
</dbReference>
<dbReference type="InterPro" id="IPR004367">
    <property type="entry name" value="Cyclin_C-dom"/>
</dbReference>
<keyword evidence="1" id="KW-0132">Cell division</keyword>
<evidence type="ECO:0000256" key="4">
    <source>
        <dbReference type="RuleBase" id="RU000383"/>
    </source>
</evidence>
<dbReference type="SMART" id="SM01332">
    <property type="entry name" value="Cyclin_C"/>
    <property type="match status" value="1"/>
</dbReference>
<gene>
    <name evidence="8" type="ORF">CEP52_003236</name>
</gene>
<sequence>MDARAWAAYVSSMLTLHVDSRSAQEATKNAPDLHQRHKSTGNMATMASAVAGGLRGPAKRAAFGDVTNLSKQTGHTRDENKIKIHTSNSTTQGHVAVAINKENVNYSKGGFSHPAQRPSSHAPTSRPALENKASDANKKLGRGAQEAAGQGYTKKAVHAVSKASTLSSAQNAPALQPRHHKSQPQLKQKQQPNLRRTQSKQLEKVVPKPDAVETGYKSTNAVSMPLQEEYPYDHAAYLDSLYLPIETGVDLDALQKEEFHEAATKLPEITEEEPVVPVLSEGPAPAMSEAEECWDEEEEDFDDQDQAYTTAHSFRSRDLTAGGATTIVPPRVTARVQRELEEAREEVERNRTDDEIEEELWDVSMVAEYGEEIFEYMRELEMKMLPDPHYMDIQTEIQWSMRSVLMDWLVQVHTRFCLLPETLFLTVNYIDRFLSSKIVSIGKLQLVGATAIFVAAKYEEINSPSLDEIVYMVDNGYSAEEVLKAERFMLSMLSFELGWPGPMSFLRRVSKADDYDLDTRTLAKYFLELTIMDERFVATPPSFLAAGAHCLSRLILKKGDWTKQHVHYSGYTWSQLKPLVTMIIECCDQPHLHHATVFTKYTDRRYKEASLMVQAALEAGFTLPHQLHPVRREQSHEAYHDSSDDLQYNPHGHLVPIEG</sequence>
<dbReference type="CDD" id="cd20568">
    <property type="entry name" value="CYCLIN_CLBs_yeast_rpt1"/>
    <property type="match status" value="1"/>
</dbReference>
<dbReference type="STRING" id="1325735.A0A428U9N5"/>
<feature type="domain" description="Cyclin-like" evidence="6">
    <location>
        <begin position="407"/>
        <end position="491"/>
    </location>
</feature>
<dbReference type="InterPro" id="IPR048258">
    <property type="entry name" value="Cyclins_cyclin-box"/>
</dbReference>
<dbReference type="InterPro" id="IPR013763">
    <property type="entry name" value="Cyclin-like_dom"/>
</dbReference>
<feature type="compositionally biased region" description="Basic and acidic residues" evidence="5">
    <location>
        <begin position="632"/>
        <end position="643"/>
    </location>
</feature>
<dbReference type="SUPFAM" id="SSF47954">
    <property type="entry name" value="Cyclin-like"/>
    <property type="match status" value="2"/>
</dbReference>
<organism evidence="8 9">
    <name type="scientific">Fusarium oligoseptatum</name>
    <dbReference type="NCBI Taxonomy" id="2604345"/>
    <lineage>
        <taxon>Eukaryota</taxon>
        <taxon>Fungi</taxon>
        <taxon>Dikarya</taxon>
        <taxon>Ascomycota</taxon>
        <taxon>Pezizomycotina</taxon>
        <taxon>Sordariomycetes</taxon>
        <taxon>Hypocreomycetidae</taxon>
        <taxon>Hypocreales</taxon>
        <taxon>Nectriaceae</taxon>
        <taxon>Fusarium</taxon>
        <taxon>Fusarium solani species complex</taxon>
    </lineage>
</organism>
<dbReference type="Gene3D" id="1.10.472.10">
    <property type="entry name" value="Cyclin-like"/>
    <property type="match status" value="2"/>
</dbReference>
<feature type="domain" description="Cyclin-like" evidence="6">
    <location>
        <begin position="504"/>
        <end position="585"/>
    </location>
</feature>
<keyword evidence="9" id="KW-1185">Reference proteome</keyword>
<evidence type="ECO:0000256" key="2">
    <source>
        <dbReference type="ARBA" id="ARBA00023127"/>
    </source>
</evidence>
<feature type="compositionally biased region" description="Low complexity" evidence="5">
    <location>
        <begin position="183"/>
        <end position="196"/>
    </location>
</feature>
<dbReference type="Pfam" id="PF02984">
    <property type="entry name" value="Cyclin_C"/>
    <property type="match status" value="1"/>
</dbReference>
<dbReference type="Pfam" id="PF00134">
    <property type="entry name" value="Cyclin_N"/>
    <property type="match status" value="1"/>
</dbReference>
<reference evidence="8 9" key="1">
    <citation type="submission" date="2017-06" db="EMBL/GenBank/DDBJ databases">
        <title>Comparative genomic analysis of Ambrosia Fusariam Clade fungi.</title>
        <authorList>
            <person name="Stajich J.E."/>
            <person name="Carrillo J."/>
            <person name="Kijimoto T."/>
            <person name="Eskalen A."/>
            <person name="O'Donnell K."/>
            <person name="Kasson M."/>
        </authorList>
    </citation>
    <scope>NUCLEOTIDE SEQUENCE [LARGE SCALE GENOMIC DNA]</scope>
    <source>
        <strain evidence="8 9">NRRL62579</strain>
    </source>
</reference>
<evidence type="ECO:0000259" key="7">
    <source>
        <dbReference type="SMART" id="SM01332"/>
    </source>
</evidence>
<evidence type="ECO:0000256" key="1">
    <source>
        <dbReference type="ARBA" id="ARBA00022618"/>
    </source>
</evidence>
<evidence type="ECO:0000259" key="6">
    <source>
        <dbReference type="SMART" id="SM00385"/>
    </source>
</evidence>
<name>A0A428U9N5_9HYPO</name>
<dbReference type="CDD" id="cd20512">
    <property type="entry name" value="CYCLIN_CLBs_yeast_rpt2"/>
    <property type="match status" value="1"/>
</dbReference>
<dbReference type="PROSITE" id="PS00292">
    <property type="entry name" value="CYCLINS"/>
    <property type="match status" value="1"/>
</dbReference>
<feature type="compositionally biased region" description="Polar residues" evidence="5">
    <location>
        <begin position="162"/>
        <end position="173"/>
    </location>
</feature>
<dbReference type="InterPro" id="IPR006671">
    <property type="entry name" value="Cyclin_N"/>
</dbReference>
<dbReference type="AlphaFoldDB" id="A0A428U9N5"/>
<proteinExistence type="inferred from homology"/>
<keyword evidence="3" id="KW-0131">Cell cycle</keyword>
<dbReference type="Proteomes" id="UP000287144">
    <property type="component" value="Unassembled WGS sequence"/>
</dbReference>
<evidence type="ECO:0000256" key="5">
    <source>
        <dbReference type="SAM" id="MobiDB-lite"/>
    </source>
</evidence>
<keyword evidence="2 4" id="KW-0195">Cyclin</keyword>
<comment type="similarity">
    <text evidence="4">Belongs to the cyclin family.</text>
</comment>
<evidence type="ECO:0000313" key="9">
    <source>
        <dbReference type="Proteomes" id="UP000287144"/>
    </source>
</evidence>
<feature type="region of interest" description="Disordered" evidence="5">
    <location>
        <begin position="106"/>
        <end position="130"/>
    </location>
</feature>
<comment type="caution">
    <text evidence="8">The sequence shown here is derived from an EMBL/GenBank/DDBJ whole genome shotgun (WGS) entry which is preliminary data.</text>
</comment>
<protein>
    <submittedName>
        <fullName evidence="8">Uncharacterized protein</fullName>
    </submittedName>
</protein>
<feature type="domain" description="Cyclin C-terminal" evidence="7">
    <location>
        <begin position="500"/>
        <end position="615"/>
    </location>
</feature>
<feature type="compositionally biased region" description="Basic and acidic residues" evidence="5">
    <location>
        <begin position="201"/>
        <end position="211"/>
    </location>
</feature>
<dbReference type="EMBL" id="NKCK01000020">
    <property type="protein sequence ID" value="RSM11009.1"/>
    <property type="molecule type" value="Genomic_DNA"/>
</dbReference>
<feature type="region of interest" description="Disordered" evidence="5">
    <location>
        <begin position="63"/>
        <end position="89"/>
    </location>
</feature>
<feature type="region of interest" description="Disordered" evidence="5">
    <location>
        <begin position="162"/>
        <end position="212"/>
    </location>
</feature>
<evidence type="ECO:0000256" key="3">
    <source>
        <dbReference type="ARBA" id="ARBA00023306"/>
    </source>
</evidence>
<dbReference type="FunFam" id="1.10.472.10:FF:000001">
    <property type="entry name" value="G2/mitotic-specific cyclin"/>
    <property type="match status" value="1"/>
</dbReference>
<feature type="region of interest" description="Disordered" evidence="5">
    <location>
        <begin position="632"/>
        <end position="651"/>
    </location>
</feature>
<accession>A0A428U9N5</accession>
<dbReference type="InterPro" id="IPR039361">
    <property type="entry name" value="Cyclin"/>
</dbReference>
<dbReference type="PANTHER" id="PTHR10177">
    <property type="entry name" value="CYCLINS"/>
    <property type="match status" value="1"/>
</dbReference>
<dbReference type="InterPro" id="IPR036915">
    <property type="entry name" value="Cyclin-like_sf"/>
</dbReference>